<sequence length="370" mass="41500">MGSMSLQAESSTSGLTNRTDFSPLDDVEQGIPGLLTIQSDGSVVRSNIFLQNVDACQIPVDGVASKDVVVDSDRGLIARIFVPMGKKQEEERSIHKKLPVTLFVHGGGFCMFSASTVIFHDFCRKMAQKANTLVVSIDYRLAPEHRLPTAYNDCFDFLKWLQSQASEEDRSTVDPWLDCYADFSRCFWFGESAGANIVHHIALRATTEDLRPLQVKGLVLSQPFFGSEERTASEIELEHDEPIIPPALCDEFWKFSLPHGASRDHPYSNPLNEVLPPLSKLDLPRMLVVVGGLDPLRDHQFSYVSHVHEAGKNVKLLFFRDAQHSFPLMADQSMYADMLLKCLVKFMQRRSKPTETSGCRRRISACMNAC</sequence>
<dbReference type="EMBL" id="CM055100">
    <property type="protein sequence ID" value="KAJ7543188.1"/>
    <property type="molecule type" value="Genomic_DNA"/>
</dbReference>
<organism evidence="1 2">
    <name type="scientific">Diphasiastrum complanatum</name>
    <name type="common">Issler's clubmoss</name>
    <name type="synonym">Lycopodium complanatum</name>
    <dbReference type="NCBI Taxonomy" id="34168"/>
    <lineage>
        <taxon>Eukaryota</taxon>
        <taxon>Viridiplantae</taxon>
        <taxon>Streptophyta</taxon>
        <taxon>Embryophyta</taxon>
        <taxon>Tracheophyta</taxon>
        <taxon>Lycopodiopsida</taxon>
        <taxon>Lycopodiales</taxon>
        <taxon>Lycopodiaceae</taxon>
        <taxon>Lycopodioideae</taxon>
        <taxon>Diphasiastrum</taxon>
    </lineage>
</organism>
<reference evidence="2" key="1">
    <citation type="journal article" date="2024" name="Proc. Natl. Acad. Sci. U.S.A.">
        <title>Extraordinary preservation of gene collinearity over three hundred million years revealed in homosporous lycophytes.</title>
        <authorList>
            <person name="Li C."/>
            <person name="Wickell D."/>
            <person name="Kuo L.Y."/>
            <person name="Chen X."/>
            <person name="Nie B."/>
            <person name="Liao X."/>
            <person name="Peng D."/>
            <person name="Ji J."/>
            <person name="Jenkins J."/>
            <person name="Williams M."/>
            <person name="Shu S."/>
            <person name="Plott C."/>
            <person name="Barry K."/>
            <person name="Rajasekar S."/>
            <person name="Grimwood J."/>
            <person name="Han X."/>
            <person name="Sun S."/>
            <person name="Hou Z."/>
            <person name="He W."/>
            <person name="Dai G."/>
            <person name="Sun C."/>
            <person name="Schmutz J."/>
            <person name="Leebens-Mack J.H."/>
            <person name="Li F.W."/>
            <person name="Wang L."/>
        </authorList>
    </citation>
    <scope>NUCLEOTIDE SEQUENCE [LARGE SCALE GENOMIC DNA]</scope>
    <source>
        <strain evidence="2">cv. PW_Plant_1</strain>
    </source>
</reference>
<evidence type="ECO:0000313" key="1">
    <source>
        <dbReference type="EMBL" id="KAJ7543188.1"/>
    </source>
</evidence>
<dbReference type="Proteomes" id="UP001162992">
    <property type="component" value="Chromosome 9"/>
</dbReference>
<gene>
    <name evidence="1" type="ORF">O6H91_09G029000</name>
</gene>
<comment type="caution">
    <text evidence="1">The sequence shown here is derived from an EMBL/GenBank/DDBJ whole genome shotgun (WGS) entry which is preliminary data.</text>
</comment>
<evidence type="ECO:0000313" key="2">
    <source>
        <dbReference type="Proteomes" id="UP001162992"/>
    </source>
</evidence>
<accession>A0ACC2CML1</accession>
<proteinExistence type="predicted"/>
<keyword evidence="2" id="KW-1185">Reference proteome</keyword>
<protein>
    <submittedName>
        <fullName evidence="1">Uncharacterized protein</fullName>
    </submittedName>
</protein>
<name>A0ACC2CML1_DIPCM</name>